<dbReference type="SUPFAM" id="SSF81593">
    <property type="entry name" value="Nucleotidyltransferase substrate binding subunit/domain"/>
    <property type="match status" value="1"/>
</dbReference>
<gene>
    <name evidence="1" type="ORF">IAA42_00900</name>
</gene>
<dbReference type="AlphaFoldDB" id="A0A9D2CH45"/>
<name>A0A9D2CH45_9ACTN</name>
<evidence type="ECO:0000313" key="2">
    <source>
        <dbReference type="Proteomes" id="UP000824133"/>
    </source>
</evidence>
<organism evidence="1 2">
    <name type="scientific">Candidatus Olsenella excrementavium</name>
    <dbReference type="NCBI Taxonomy" id="2838709"/>
    <lineage>
        <taxon>Bacteria</taxon>
        <taxon>Bacillati</taxon>
        <taxon>Actinomycetota</taxon>
        <taxon>Coriobacteriia</taxon>
        <taxon>Coriobacteriales</taxon>
        <taxon>Atopobiaceae</taxon>
        <taxon>Olsenella</taxon>
    </lineage>
</organism>
<dbReference type="InterPro" id="IPR010235">
    <property type="entry name" value="HepT"/>
</dbReference>
<accession>A0A9D2CH45</accession>
<protein>
    <submittedName>
        <fullName evidence="1">HI0074 family nucleotidyltransferase substrate-binding subunit</fullName>
    </submittedName>
</protein>
<evidence type="ECO:0000313" key="1">
    <source>
        <dbReference type="EMBL" id="HIY78991.1"/>
    </source>
</evidence>
<dbReference type="Gene3D" id="1.20.120.330">
    <property type="entry name" value="Nucleotidyltransferases domain 2"/>
    <property type="match status" value="1"/>
</dbReference>
<dbReference type="Proteomes" id="UP000824133">
    <property type="component" value="Unassembled WGS sequence"/>
</dbReference>
<dbReference type="Pfam" id="PF08780">
    <property type="entry name" value="NTase_sub_bind"/>
    <property type="match status" value="1"/>
</dbReference>
<reference evidence="1" key="1">
    <citation type="journal article" date="2021" name="PeerJ">
        <title>Extensive microbial diversity within the chicken gut microbiome revealed by metagenomics and culture.</title>
        <authorList>
            <person name="Gilroy R."/>
            <person name="Ravi A."/>
            <person name="Getino M."/>
            <person name="Pursley I."/>
            <person name="Horton D.L."/>
            <person name="Alikhan N.F."/>
            <person name="Baker D."/>
            <person name="Gharbi K."/>
            <person name="Hall N."/>
            <person name="Watson M."/>
            <person name="Adriaenssens E.M."/>
            <person name="Foster-Nyarko E."/>
            <person name="Jarju S."/>
            <person name="Secka A."/>
            <person name="Antonio M."/>
            <person name="Oren A."/>
            <person name="Chaudhuri R.R."/>
            <person name="La Ragione R."/>
            <person name="Hildebrand F."/>
            <person name="Pallen M.J."/>
        </authorList>
    </citation>
    <scope>NUCLEOTIDE SEQUENCE</scope>
    <source>
        <strain evidence="1">ChiHjej10B9-743</strain>
    </source>
</reference>
<proteinExistence type="predicted"/>
<comment type="caution">
    <text evidence="1">The sequence shown here is derived from an EMBL/GenBank/DDBJ whole genome shotgun (WGS) entry which is preliminary data.</text>
</comment>
<dbReference type="NCBIfam" id="TIGR01987">
    <property type="entry name" value="HI0074"/>
    <property type="match status" value="1"/>
</dbReference>
<dbReference type="EMBL" id="DXCP01000005">
    <property type="protein sequence ID" value="HIY78991.1"/>
    <property type="molecule type" value="Genomic_DNA"/>
</dbReference>
<reference evidence="1" key="2">
    <citation type="submission" date="2021-04" db="EMBL/GenBank/DDBJ databases">
        <authorList>
            <person name="Gilroy R."/>
        </authorList>
    </citation>
    <scope>NUCLEOTIDE SEQUENCE</scope>
    <source>
        <strain evidence="1">ChiHjej10B9-743</strain>
    </source>
</reference>
<sequence length="136" mass="15542">MKKYENYVAAFDVLRRAPEQDLTNDFVQSGIIDKFAVQFELGWKLLKRLLAYEGEPAAATGSPRDVLKAASAIYDFMDEDVWLSMLRDRNKTMHIYDAAEAAGLLKATLERYLPEFERLQEGLLARYGEMLTAPDE</sequence>